<evidence type="ECO:0000256" key="1">
    <source>
        <dbReference type="SAM" id="MobiDB-lite"/>
    </source>
</evidence>
<sequence length="136" mass="15094">MIRAILAVVLVGLLTACGNGIPGLSDRVVQQAIALQVGQTQQTLAQQLRLKKPPKVEVKQVAIAKQDSLKIQGLSAYHLQGTYDLTLKFPSRQVTQEKNPFEVYLQQQPDQKSWKLAQLSKSDTEAESTWVTEPLQ</sequence>
<evidence type="ECO:0000313" key="2">
    <source>
        <dbReference type="EMBL" id="MEP0818295.1"/>
    </source>
</evidence>
<dbReference type="RefSeq" id="WP_190441696.1">
    <property type="nucleotide sequence ID" value="NZ_JAMPKM010000008.1"/>
</dbReference>
<dbReference type="Proteomes" id="UP001464891">
    <property type="component" value="Unassembled WGS sequence"/>
</dbReference>
<feature type="compositionally biased region" description="Polar residues" evidence="1">
    <location>
        <begin position="127"/>
        <end position="136"/>
    </location>
</feature>
<feature type="region of interest" description="Disordered" evidence="1">
    <location>
        <begin position="116"/>
        <end position="136"/>
    </location>
</feature>
<dbReference type="PROSITE" id="PS51257">
    <property type="entry name" value="PROKAR_LIPOPROTEIN"/>
    <property type="match status" value="1"/>
</dbReference>
<evidence type="ECO:0008006" key="4">
    <source>
        <dbReference type="Google" id="ProtNLM"/>
    </source>
</evidence>
<accession>A0ABV0J947</accession>
<keyword evidence="3" id="KW-1185">Reference proteome</keyword>
<protein>
    <recommendedName>
        <fullName evidence="4">Lipoprotein</fullName>
    </recommendedName>
</protein>
<reference evidence="2 3" key="1">
    <citation type="submission" date="2022-04" db="EMBL/GenBank/DDBJ databases">
        <title>Positive selection, recombination, and allopatry shape intraspecific diversity of widespread and dominant cyanobacteria.</title>
        <authorList>
            <person name="Wei J."/>
            <person name="Shu W."/>
            <person name="Hu C."/>
        </authorList>
    </citation>
    <scope>NUCLEOTIDE SEQUENCE [LARGE SCALE GENOMIC DNA]</scope>
    <source>
        <strain evidence="2 3">GB2-A4</strain>
    </source>
</reference>
<evidence type="ECO:0000313" key="3">
    <source>
        <dbReference type="Proteomes" id="UP001464891"/>
    </source>
</evidence>
<name>A0ABV0J947_9CYAN</name>
<organism evidence="2 3">
    <name type="scientific">Trichocoleus desertorum GB2-A4</name>
    <dbReference type="NCBI Taxonomy" id="2933944"/>
    <lineage>
        <taxon>Bacteria</taxon>
        <taxon>Bacillati</taxon>
        <taxon>Cyanobacteriota</taxon>
        <taxon>Cyanophyceae</taxon>
        <taxon>Leptolyngbyales</taxon>
        <taxon>Trichocoleusaceae</taxon>
        <taxon>Trichocoleus</taxon>
    </lineage>
</organism>
<gene>
    <name evidence="2" type="ORF">NC998_14440</name>
</gene>
<dbReference type="EMBL" id="JAMPKM010000008">
    <property type="protein sequence ID" value="MEP0818295.1"/>
    <property type="molecule type" value="Genomic_DNA"/>
</dbReference>
<proteinExistence type="predicted"/>
<comment type="caution">
    <text evidence="2">The sequence shown here is derived from an EMBL/GenBank/DDBJ whole genome shotgun (WGS) entry which is preliminary data.</text>
</comment>